<evidence type="ECO:0000313" key="2">
    <source>
        <dbReference type="Proteomes" id="UP000326799"/>
    </source>
</evidence>
<proteinExistence type="predicted"/>
<reference evidence="1 2" key="1">
    <citation type="submission" date="2019-04" db="EMBL/GenBank/DDBJ databases">
        <title>Fungal friends and foes A comparative genomics study of 23 Aspergillus species from section Flavi.</title>
        <authorList>
            <consortium name="DOE Joint Genome Institute"/>
            <person name="Kjaerbolling I."/>
            <person name="Vesth T.C."/>
            <person name="Frisvad J.C."/>
            <person name="Nybo J.L."/>
            <person name="Theobald S."/>
            <person name="Kildgaard S."/>
            <person name="Petersen T.I."/>
            <person name="Kuo A."/>
            <person name="Sato A."/>
            <person name="Lyhne E.K."/>
            <person name="Kogle M.E."/>
            <person name="Wiebenga A."/>
            <person name="Kun R.S."/>
            <person name="Lubbers R.J."/>
            <person name="Makela M.R."/>
            <person name="Barry K."/>
            <person name="Chovatia M."/>
            <person name="Clum A."/>
            <person name="Daum C."/>
            <person name="Haridas S."/>
            <person name="He G."/>
            <person name="LaButti K."/>
            <person name="Lipzen A."/>
            <person name="Mondo S."/>
            <person name="Pangilinan J."/>
            <person name="Riley R."/>
            <person name="Salamov A."/>
            <person name="Simmons B.A."/>
            <person name="Magnuson J.K."/>
            <person name="Henrissat B."/>
            <person name="Mortensen U.H."/>
            <person name="Larsen T.O."/>
            <person name="De vries R.P."/>
            <person name="Grigoriev I.V."/>
            <person name="Machida M."/>
            <person name="Baker S.E."/>
            <person name="Andersen M.R."/>
        </authorList>
    </citation>
    <scope>NUCLEOTIDE SEQUENCE [LARGE SCALE GENOMIC DNA]</scope>
    <source>
        <strain evidence="1 2">CBS 126849</strain>
    </source>
</reference>
<protein>
    <submittedName>
        <fullName evidence="1">Uncharacterized protein</fullName>
    </submittedName>
</protein>
<sequence>MFLAISCPFRSSNMTPVPWSKHRLSSKSLIKISERRYLVSKGVGVLNCGSVMRVICHAGMMRIACMFLYSIFLLYEIRLSGSVVLWISRGEVGGLCW</sequence>
<accession>A0A5N6EP48</accession>
<dbReference type="EMBL" id="ML733439">
    <property type="protein sequence ID" value="KAB8219382.1"/>
    <property type="molecule type" value="Genomic_DNA"/>
</dbReference>
<dbReference type="AlphaFoldDB" id="A0A5N6EP48"/>
<keyword evidence="2" id="KW-1185">Reference proteome</keyword>
<gene>
    <name evidence="1" type="ORF">BDV33DRAFT_173839</name>
</gene>
<organism evidence="1 2">
    <name type="scientific">Aspergillus novoparasiticus</name>
    <dbReference type="NCBI Taxonomy" id="986946"/>
    <lineage>
        <taxon>Eukaryota</taxon>
        <taxon>Fungi</taxon>
        <taxon>Dikarya</taxon>
        <taxon>Ascomycota</taxon>
        <taxon>Pezizomycotina</taxon>
        <taxon>Eurotiomycetes</taxon>
        <taxon>Eurotiomycetidae</taxon>
        <taxon>Eurotiales</taxon>
        <taxon>Aspergillaceae</taxon>
        <taxon>Aspergillus</taxon>
        <taxon>Aspergillus subgen. Circumdati</taxon>
    </lineage>
</organism>
<dbReference type="Proteomes" id="UP000326799">
    <property type="component" value="Unassembled WGS sequence"/>
</dbReference>
<name>A0A5N6EP48_9EURO</name>
<evidence type="ECO:0000313" key="1">
    <source>
        <dbReference type="EMBL" id="KAB8219382.1"/>
    </source>
</evidence>